<dbReference type="STRING" id="1862672.BO225_09560"/>
<evidence type="ECO:0000256" key="3">
    <source>
        <dbReference type="ARBA" id="ARBA00022723"/>
    </source>
</evidence>
<evidence type="ECO:0000256" key="2">
    <source>
        <dbReference type="ARBA" id="ARBA00022448"/>
    </source>
</evidence>
<gene>
    <name evidence="7" type="ORF">BO225_09560</name>
</gene>
<dbReference type="OrthoDB" id="9814936at2"/>
<keyword evidence="3" id="KW-0479">Metal-binding</keyword>
<sequence length="128" mass="14330">MKLYKGKNGEVVEVIYAPEGELDLTLGGEPMVELVADTTDAALEKHVPAVIKEGDKLHVQVGEVQHPMLNEHYITNIWVEYPDGTVDKTTLKPGEEPVAVFDIKDKNGKVSVYEYCNLHGLWKKEIEL</sequence>
<keyword evidence="5" id="KW-0408">Iron</keyword>
<proteinExistence type="inferred from homology"/>
<keyword evidence="8" id="KW-1185">Reference proteome</keyword>
<name>A0A1U7NKX2_9FIRM</name>
<dbReference type="GeneID" id="78276187"/>
<evidence type="ECO:0000259" key="6">
    <source>
        <dbReference type="Pfam" id="PF01880"/>
    </source>
</evidence>
<evidence type="ECO:0000256" key="1">
    <source>
        <dbReference type="ARBA" id="ARBA00005941"/>
    </source>
</evidence>
<dbReference type="InterPro" id="IPR002742">
    <property type="entry name" value="Desulfoferrodoxin_Fe-bd_dom"/>
</dbReference>
<reference evidence="7 8" key="1">
    <citation type="submission" date="2016-11" db="EMBL/GenBank/DDBJ databases">
        <title>Description of two novel members of the family Erysipelotrichaceae: Ileibacterium lipovorans gen. nov., sp. nov. and Dubosiella newyorkensis, gen. nov., sp. nov.</title>
        <authorList>
            <person name="Cox L.M."/>
            <person name="Sohn J."/>
            <person name="Tyrrell K.L."/>
            <person name="Citron D.M."/>
            <person name="Lawson P.A."/>
            <person name="Patel N.B."/>
            <person name="Iizumi T."/>
            <person name="Perez-Perez G.I."/>
            <person name="Goldstein E.J."/>
            <person name="Blaser M.J."/>
        </authorList>
    </citation>
    <scope>NUCLEOTIDE SEQUENCE [LARGE SCALE GENOMIC DNA]</scope>
    <source>
        <strain evidence="7 8">NYU-BL-A4</strain>
    </source>
</reference>
<dbReference type="Pfam" id="PF01880">
    <property type="entry name" value="Desulfoferrodox"/>
    <property type="match status" value="1"/>
</dbReference>
<dbReference type="NCBIfam" id="TIGR00332">
    <property type="entry name" value="neela_ferrous"/>
    <property type="match status" value="1"/>
</dbReference>
<evidence type="ECO:0000256" key="5">
    <source>
        <dbReference type="ARBA" id="ARBA00023004"/>
    </source>
</evidence>
<evidence type="ECO:0000313" key="8">
    <source>
        <dbReference type="Proteomes" id="UP000186705"/>
    </source>
</evidence>
<dbReference type="EMBL" id="MPKA01000090">
    <property type="protein sequence ID" value="OLU45028.1"/>
    <property type="molecule type" value="Genomic_DNA"/>
</dbReference>
<comment type="similarity">
    <text evidence="1">Belongs to the desulfoferrodoxin family.</text>
</comment>
<evidence type="ECO:0000256" key="4">
    <source>
        <dbReference type="ARBA" id="ARBA00022982"/>
    </source>
</evidence>
<feature type="domain" description="Desulfoferrodoxin ferrous iron-binding" evidence="6">
    <location>
        <begin position="39"/>
        <end position="124"/>
    </location>
</feature>
<organism evidence="7 8">
    <name type="scientific">Dubosiella newyorkensis</name>
    <dbReference type="NCBI Taxonomy" id="1862672"/>
    <lineage>
        <taxon>Bacteria</taxon>
        <taxon>Bacillati</taxon>
        <taxon>Bacillota</taxon>
        <taxon>Erysipelotrichia</taxon>
        <taxon>Erysipelotrichales</taxon>
        <taxon>Erysipelotrichaceae</taxon>
        <taxon>Dubosiella</taxon>
    </lineage>
</organism>
<dbReference type="GO" id="GO:0016491">
    <property type="term" value="F:oxidoreductase activity"/>
    <property type="evidence" value="ECO:0007669"/>
    <property type="project" value="InterPro"/>
</dbReference>
<dbReference type="PANTHER" id="PTHR36541">
    <property type="entry name" value="SUPEROXIDE REDUCTASE-RELATED"/>
    <property type="match status" value="1"/>
</dbReference>
<accession>A0A1U7NKX2</accession>
<dbReference type="Proteomes" id="UP000186705">
    <property type="component" value="Unassembled WGS sequence"/>
</dbReference>
<dbReference type="GO" id="GO:0005506">
    <property type="term" value="F:iron ion binding"/>
    <property type="evidence" value="ECO:0007669"/>
    <property type="project" value="InterPro"/>
</dbReference>
<keyword evidence="2" id="KW-0813">Transport</keyword>
<dbReference type="AlphaFoldDB" id="A0A1U7NKX2"/>
<dbReference type="SUPFAM" id="SSF49367">
    <property type="entry name" value="Superoxide reductase-like"/>
    <property type="match status" value="1"/>
</dbReference>
<dbReference type="Gene3D" id="2.60.40.730">
    <property type="entry name" value="SOR catalytic domain"/>
    <property type="match status" value="1"/>
</dbReference>
<dbReference type="RefSeq" id="WP_076342033.1">
    <property type="nucleotide sequence ID" value="NZ_CAJTMI010000003.1"/>
</dbReference>
<dbReference type="PANTHER" id="PTHR36541:SF1">
    <property type="entry name" value="SUPEROXIDE REDUCTASE-RELATED"/>
    <property type="match status" value="1"/>
</dbReference>
<dbReference type="InterPro" id="IPR036073">
    <property type="entry name" value="Desulfoferrodoxin_Fe-bd_dom_sf"/>
</dbReference>
<protein>
    <submittedName>
        <fullName evidence="7">Desulfoferrodoxin</fullName>
    </submittedName>
</protein>
<evidence type="ECO:0000313" key="7">
    <source>
        <dbReference type="EMBL" id="OLU45028.1"/>
    </source>
</evidence>
<comment type="caution">
    <text evidence="7">The sequence shown here is derived from an EMBL/GenBank/DDBJ whole genome shotgun (WGS) entry which is preliminary data.</text>
</comment>
<dbReference type="InterPro" id="IPR051233">
    <property type="entry name" value="Desulfoferrodoxin_SOR"/>
</dbReference>
<keyword evidence="4" id="KW-0249">Electron transport</keyword>